<dbReference type="EC" id="2.4.1.227" evidence="2"/>
<evidence type="ECO:0000313" key="2">
    <source>
        <dbReference type="EMBL" id="AZS35895.1"/>
    </source>
</evidence>
<proteinExistence type="predicted"/>
<name>A0A3S9W768_9MICO</name>
<feature type="domain" description="Glycosyl transferase family 28 C-terminal" evidence="1">
    <location>
        <begin position="225"/>
        <end position="281"/>
    </location>
</feature>
<protein>
    <submittedName>
        <fullName evidence="2">UDP-N-acetylglucosamine--N-acetylmuramyl-(Pentapeptide) pyrophosphoryl-undecaprenol N-acetylglucosamine transferase</fullName>
        <ecNumber evidence="2">2.4.1.227</ecNumber>
    </submittedName>
</protein>
<gene>
    <name evidence="2" type="primary">murG_1</name>
    <name evidence="2" type="ORF">CVS47_00493</name>
</gene>
<accession>A0A3S9W768</accession>
<dbReference type="RefSeq" id="WP_127094660.1">
    <property type="nucleotide sequence ID" value="NZ_CP031423.1"/>
</dbReference>
<keyword evidence="3" id="KW-1185">Reference proteome</keyword>
<sequence length="311" mass="34243">MSRRMLFAASTGGHLAQLVRLSHRFEPSEDSLWVTFRTPQSESLLEGRHVLHVPYIRPRDSRTTFSVYRQIRRLLREEHFDQAVSTGAALAVAVLPAARMAGIKSTYIESVSRVDGPSQSGRILKALRAADLHTQHAGWSDRRWRAIPGVLNDFEAHVARPEAISPRLFVTLGTIEGFRFDAMIDAILATGLADDRTVWQVGVTARHDLPGEVRSEMSASEFHAAAVDADVVITHSGVGTILQLLDAGIYPIVVPRSRRFGEHVDDHQHQIARVVSQGGIAISSMPGDLTADLVRRASTMGVSPLRKRTTV</sequence>
<dbReference type="Pfam" id="PF04101">
    <property type="entry name" value="Glyco_tran_28_C"/>
    <property type="match status" value="1"/>
</dbReference>
<dbReference type="SUPFAM" id="SSF53756">
    <property type="entry name" value="UDP-Glycosyltransferase/glycogen phosphorylase"/>
    <property type="match status" value="1"/>
</dbReference>
<dbReference type="Proteomes" id="UP000276888">
    <property type="component" value="Chromosome"/>
</dbReference>
<keyword evidence="2" id="KW-0328">Glycosyltransferase</keyword>
<dbReference type="InterPro" id="IPR007235">
    <property type="entry name" value="Glyco_trans_28_C"/>
</dbReference>
<reference evidence="2 3" key="1">
    <citation type="submission" date="2018-08" db="EMBL/GenBank/DDBJ databases">
        <title>Microbacterium lemovicicum sp. nov., a bacterium isolated from a natural uranium-rich soil.</title>
        <authorList>
            <person name="ORTET P."/>
        </authorList>
    </citation>
    <scope>NUCLEOTIDE SEQUENCE [LARGE SCALE GENOMIC DNA]</scope>
    <source>
        <strain evidence="2 3">Viu22</strain>
    </source>
</reference>
<dbReference type="OrthoDB" id="555447at2"/>
<dbReference type="AlphaFoldDB" id="A0A3S9W768"/>
<dbReference type="Gene3D" id="3.40.50.2000">
    <property type="entry name" value="Glycogen Phosphorylase B"/>
    <property type="match status" value="2"/>
</dbReference>
<dbReference type="GO" id="GO:0016758">
    <property type="term" value="F:hexosyltransferase activity"/>
    <property type="evidence" value="ECO:0007669"/>
    <property type="project" value="InterPro"/>
</dbReference>
<dbReference type="EMBL" id="CP031423">
    <property type="protein sequence ID" value="AZS35895.1"/>
    <property type="molecule type" value="Genomic_DNA"/>
</dbReference>
<evidence type="ECO:0000259" key="1">
    <source>
        <dbReference type="Pfam" id="PF04101"/>
    </source>
</evidence>
<dbReference type="KEGG" id="mlv:CVS47_00493"/>
<keyword evidence="2" id="KW-0808">Transferase</keyword>
<organism evidence="2 3">
    <name type="scientific">Microbacterium lemovicicum</name>
    <dbReference type="NCBI Taxonomy" id="1072463"/>
    <lineage>
        <taxon>Bacteria</taxon>
        <taxon>Bacillati</taxon>
        <taxon>Actinomycetota</taxon>
        <taxon>Actinomycetes</taxon>
        <taxon>Micrococcales</taxon>
        <taxon>Microbacteriaceae</taxon>
        <taxon>Microbacterium</taxon>
    </lineage>
</organism>
<evidence type="ECO:0000313" key="3">
    <source>
        <dbReference type="Proteomes" id="UP000276888"/>
    </source>
</evidence>